<organism evidence="1">
    <name type="scientific">Metalysinibacillus saudimassiliensis</name>
    <dbReference type="NCBI Taxonomy" id="1461583"/>
    <lineage>
        <taxon>Bacteria</taxon>
        <taxon>Bacillati</taxon>
        <taxon>Bacillota</taxon>
        <taxon>Bacilli</taxon>
        <taxon>Bacillales</taxon>
        <taxon>Caryophanaceae</taxon>
        <taxon>Metalysinibacillus</taxon>
    </lineage>
</organism>
<accession>A0A078LZ13</accession>
<protein>
    <submittedName>
        <fullName evidence="1">Uncharacterized protein</fullName>
    </submittedName>
</protein>
<dbReference type="HOGENOM" id="CLU_859974_0_0_9"/>
<sequence length="323" mass="36601">MAFTQCERAIYLFCAPLSQTRTTPLTVAEWHIVREVLATHRAQPKQLLTSTLTLPERIAQKITARQQLGLALYELESAIHKGYRIMFDYEMPRRILRVPRNARPPYLYYVGDLSLCAMPSLLAVFQTELLARLEPHTIITPYYDEHVASYLQRGGRVIITADEGLNFWTRQHQIRRFVKQGQLLITTLQPVSTTGQSTTDYFTLCQWLADAVLISDTPLDGELFERVVANCEHQWSTIYVTGTGEAVKALTQTAQATPFTTMDAVRKGHCTNEPARFAELVQLLTPAALPTWQTALHDALAQASEHVSKEELHSIIHTYLAQH</sequence>
<proteinExistence type="predicted"/>
<dbReference type="AlphaFoldDB" id="A0A078LZ13"/>
<evidence type="ECO:0000313" key="1">
    <source>
        <dbReference type="EMBL" id="CEA00343.1"/>
    </source>
</evidence>
<reference evidence="1" key="1">
    <citation type="submission" date="2014-07" db="EMBL/GenBank/DDBJ databases">
        <authorList>
            <person name="Urmite Genomes Urmite Genomes"/>
        </authorList>
    </citation>
    <scope>NUCLEOTIDE SEQUENCE</scope>
    <source>
        <strain evidence="1">13S34_air</strain>
    </source>
</reference>
<dbReference type="PATRIC" id="fig|1461583.4.peg.549"/>
<dbReference type="EMBL" id="LN483073">
    <property type="protein sequence ID" value="CEA00343.1"/>
    <property type="molecule type" value="Genomic_DNA"/>
</dbReference>
<gene>
    <name evidence="1" type="ORF">BN1050_00576</name>
</gene>
<name>A0A078LZ13_9BACL</name>